<dbReference type="PATRIC" id="fig|480391.4.peg.1558"/>
<dbReference type="GO" id="GO:0006261">
    <property type="term" value="P:DNA-templated DNA replication"/>
    <property type="evidence" value="ECO:0007669"/>
    <property type="project" value="TreeGrafter"/>
</dbReference>
<dbReference type="InterPro" id="IPR050238">
    <property type="entry name" value="DNA_Rep/Repair_Clamp_Loader"/>
</dbReference>
<dbReference type="Proteomes" id="UP000051249">
    <property type="component" value="Unassembled WGS sequence"/>
</dbReference>
<keyword evidence="2" id="KW-1185">Reference proteome</keyword>
<dbReference type="GO" id="GO:0003887">
    <property type="term" value="F:DNA-directed DNA polymerase activity"/>
    <property type="evidence" value="ECO:0007669"/>
    <property type="project" value="InterPro"/>
</dbReference>
<dbReference type="NCBIfam" id="NF005972">
    <property type="entry name" value="PRK08058.1"/>
    <property type="match status" value="1"/>
</dbReference>
<dbReference type="InterPro" id="IPR027417">
    <property type="entry name" value="P-loop_NTPase"/>
</dbReference>
<organism evidence="1 2">
    <name type="scientific">Pediococcus argentinicus</name>
    <dbReference type="NCBI Taxonomy" id="480391"/>
    <lineage>
        <taxon>Bacteria</taxon>
        <taxon>Bacillati</taxon>
        <taxon>Bacillota</taxon>
        <taxon>Bacilli</taxon>
        <taxon>Lactobacillales</taxon>
        <taxon>Lactobacillaceae</taxon>
        <taxon>Pediococcus</taxon>
    </lineage>
</organism>
<dbReference type="RefSeq" id="WP_057798383.1">
    <property type="nucleotide sequence ID" value="NZ_BJZZ01000006.1"/>
</dbReference>
<dbReference type="PANTHER" id="PTHR11669">
    <property type="entry name" value="REPLICATION FACTOR C / DNA POLYMERASE III GAMMA-TAU SUBUNIT"/>
    <property type="match status" value="1"/>
</dbReference>
<evidence type="ECO:0000313" key="2">
    <source>
        <dbReference type="Proteomes" id="UP000051249"/>
    </source>
</evidence>
<dbReference type="OrthoDB" id="9810148at2"/>
<dbReference type="EMBL" id="JQCQ01000006">
    <property type="protein sequence ID" value="KRO25770.1"/>
    <property type="molecule type" value="Genomic_DNA"/>
</dbReference>
<dbReference type="PANTHER" id="PTHR11669:SF8">
    <property type="entry name" value="DNA POLYMERASE III SUBUNIT DELTA"/>
    <property type="match status" value="1"/>
</dbReference>
<dbReference type="Pfam" id="PF13177">
    <property type="entry name" value="DNA_pol3_delta2"/>
    <property type="match status" value="1"/>
</dbReference>
<name>A0A0R2NRH4_9LACO</name>
<reference evidence="1 2" key="1">
    <citation type="journal article" date="2015" name="Genome Announc.">
        <title>Expanding the biotechnology potential of lactobacilli through comparative genomics of 213 strains and associated genera.</title>
        <authorList>
            <person name="Sun Z."/>
            <person name="Harris H.M."/>
            <person name="McCann A."/>
            <person name="Guo C."/>
            <person name="Argimon S."/>
            <person name="Zhang W."/>
            <person name="Yang X."/>
            <person name="Jeffery I.B."/>
            <person name="Cooney J.C."/>
            <person name="Kagawa T.F."/>
            <person name="Liu W."/>
            <person name="Song Y."/>
            <person name="Salvetti E."/>
            <person name="Wrobel A."/>
            <person name="Rasinkangas P."/>
            <person name="Parkhill J."/>
            <person name="Rea M.C."/>
            <person name="O'Sullivan O."/>
            <person name="Ritari J."/>
            <person name="Douillard F.P."/>
            <person name="Paul Ross R."/>
            <person name="Yang R."/>
            <person name="Briner A.E."/>
            <person name="Felis G.E."/>
            <person name="de Vos W.M."/>
            <person name="Barrangou R."/>
            <person name="Klaenhammer T.R."/>
            <person name="Caufield P.W."/>
            <person name="Cui Y."/>
            <person name="Zhang H."/>
            <person name="O'Toole P.W."/>
        </authorList>
    </citation>
    <scope>NUCLEOTIDE SEQUENCE [LARGE SCALE GENOMIC DNA]</scope>
    <source>
        <strain evidence="1 2">DSM 23026</strain>
    </source>
</reference>
<proteinExistence type="predicted"/>
<dbReference type="Gene3D" id="3.40.50.300">
    <property type="entry name" value="P-loop containing nucleotide triphosphate hydrolases"/>
    <property type="match status" value="1"/>
</dbReference>
<dbReference type="NCBIfam" id="TIGR00678">
    <property type="entry name" value="holB"/>
    <property type="match status" value="1"/>
</dbReference>
<dbReference type="SUPFAM" id="SSF52540">
    <property type="entry name" value="P-loop containing nucleoside triphosphate hydrolases"/>
    <property type="match status" value="1"/>
</dbReference>
<dbReference type="GO" id="GO:0008408">
    <property type="term" value="F:3'-5' exonuclease activity"/>
    <property type="evidence" value="ECO:0007669"/>
    <property type="project" value="InterPro"/>
</dbReference>
<accession>A0A0R2NRH4</accession>
<protein>
    <submittedName>
        <fullName evidence="1">HolB protein</fullName>
    </submittedName>
</protein>
<dbReference type="InterPro" id="IPR004622">
    <property type="entry name" value="DNA_pol_HolB"/>
</dbReference>
<comment type="caution">
    <text evidence="1">The sequence shown here is derived from an EMBL/GenBank/DDBJ whole genome shotgun (WGS) entry which is preliminary data.</text>
</comment>
<dbReference type="AlphaFoldDB" id="A0A0R2NRH4"/>
<gene>
    <name evidence="1" type="ORF">IV88_GL001533</name>
</gene>
<sequence length="334" mass="37639">MTEIDNDILTKQGTVIDQFKRIIEKNQLSHAYLLTGESGLGKLAVAKWVAKRLFCINLQNGFPCNECQECVRINENQHPDVFVIEPDGQSIKVDQVRFLKSEFSKSGVESSQKVFIISEAHKMTSGAANSLLKFIEEPVGNVTAFLLSDNKNLMLPTIVSRTEVIDLKPLNAKQLEQQFIELGVPSNIVTATTKITNSQAEVELLLENDWLQNTYTGLKDWFNAVVKGDRNSFVLVQTRLLNLGSDRFHQEKLIDFLTLFPRDLLEIKVSDQHLSFPDQSNQFTVIAERHSVQTIIAALDLVLQMRGQLASNINFQNILESTTIKLCNLFESEG</sequence>
<evidence type="ECO:0000313" key="1">
    <source>
        <dbReference type="EMBL" id="KRO25770.1"/>
    </source>
</evidence>
<dbReference type="FunFam" id="3.40.50.300:FF:001255">
    <property type="entry name" value="DNA polymerase III subunit delta"/>
    <property type="match status" value="1"/>
</dbReference>